<dbReference type="RefSeq" id="WP_188850620.1">
    <property type="nucleotide sequence ID" value="NZ_BMJJ01000004.1"/>
</dbReference>
<name>A0A916XX26_9HYPH</name>
<organism evidence="2 3">
    <name type="scientific">Aureimonas glaciei</name>
    <dbReference type="NCBI Taxonomy" id="1776957"/>
    <lineage>
        <taxon>Bacteria</taxon>
        <taxon>Pseudomonadati</taxon>
        <taxon>Pseudomonadota</taxon>
        <taxon>Alphaproteobacteria</taxon>
        <taxon>Hyphomicrobiales</taxon>
        <taxon>Aurantimonadaceae</taxon>
        <taxon>Aureimonas</taxon>
    </lineage>
</organism>
<keyword evidence="3" id="KW-1185">Reference proteome</keyword>
<dbReference type="InterPro" id="IPR005135">
    <property type="entry name" value="Endo/exonuclease/phosphatase"/>
</dbReference>
<proteinExistence type="predicted"/>
<evidence type="ECO:0000313" key="2">
    <source>
        <dbReference type="EMBL" id="GGD18561.1"/>
    </source>
</evidence>
<dbReference type="EMBL" id="BMJJ01000004">
    <property type="protein sequence ID" value="GGD18561.1"/>
    <property type="molecule type" value="Genomic_DNA"/>
</dbReference>
<evidence type="ECO:0000313" key="3">
    <source>
        <dbReference type="Proteomes" id="UP000613160"/>
    </source>
</evidence>
<dbReference type="GO" id="GO:0003824">
    <property type="term" value="F:catalytic activity"/>
    <property type="evidence" value="ECO:0007669"/>
    <property type="project" value="InterPro"/>
</dbReference>
<reference evidence="2" key="2">
    <citation type="submission" date="2020-09" db="EMBL/GenBank/DDBJ databases">
        <authorList>
            <person name="Sun Q."/>
            <person name="Zhou Y."/>
        </authorList>
    </citation>
    <scope>NUCLEOTIDE SEQUENCE</scope>
    <source>
        <strain evidence="2">CGMCC 1.15493</strain>
    </source>
</reference>
<dbReference type="AlphaFoldDB" id="A0A916XX26"/>
<comment type="caution">
    <text evidence="2">The sequence shown here is derived from an EMBL/GenBank/DDBJ whole genome shotgun (WGS) entry which is preliminary data.</text>
</comment>
<dbReference type="PANTHER" id="PTHR42834:SF1">
    <property type="entry name" value="ENDONUCLEASE_EXONUCLEASE_PHOSPHATASE FAMILY PROTEIN (AFU_ORTHOLOGUE AFUA_3G09210)"/>
    <property type="match status" value="1"/>
</dbReference>
<gene>
    <name evidence="2" type="ORF">GCM10011335_21770</name>
</gene>
<dbReference type="Proteomes" id="UP000613160">
    <property type="component" value="Unassembled WGS sequence"/>
</dbReference>
<dbReference type="Gene3D" id="3.60.10.10">
    <property type="entry name" value="Endonuclease/exonuclease/phosphatase"/>
    <property type="match status" value="1"/>
</dbReference>
<dbReference type="Pfam" id="PF03372">
    <property type="entry name" value="Exo_endo_phos"/>
    <property type="match status" value="1"/>
</dbReference>
<sequence length="349" mass="39059">MADVSFTNFNLYNLNRPGLKLYKNSRPWTEGEYAAKIDFSARMLKLLAADVYGFQELWHAGALADILAAAGLSEEFTLLAPEGHAGGKIVCAGAVRSSLLVGEPEWIEKFPESFRLSSSGDDKQTSHIAVSLDTFSRPVLHFTIKPQADELPIHVFVCHFKSKGPTQIFREPWYDNDVYSRHAEAIGGGLSTIRRTAEATALRMILTDLMKGTHEPVVVLGDVNDGLLSNTLNILTGQPRYLMGFSTGGGDADLYTAQTLQQYRSTRDVYYTHVFNNERESLDQILVSEEFYDNSRDRVWKFVELVVQNDHLNFKDHRALGTNDHGIIRATFRHAPLKQEVAKPPEPGD</sequence>
<reference evidence="2" key="1">
    <citation type="journal article" date="2014" name="Int. J. Syst. Evol. Microbiol.">
        <title>Complete genome sequence of Corynebacterium casei LMG S-19264T (=DSM 44701T), isolated from a smear-ripened cheese.</title>
        <authorList>
            <consortium name="US DOE Joint Genome Institute (JGI-PGF)"/>
            <person name="Walter F."/>
            <person name="Albersmeier A."/>
            <person name="Kalinowski J."/>
            <person name="Ruckert C."/>
        </authorList>
    </citation>
    <scope>NUCLEOTIDE SEQUENCE</scope>
    <source>
        <strain evidence="2">CGMCC 1.15493</strain>
    </source>
</reference>
<accession>A0A916XX26</accession>
<evidence type="ECO:0000259" key="1">
    <source>
        <dbReference type="Pfam" id="PF03372"/>
    </source>
</evidence>
<dbReference type="SUPFAM" id="SSF56219">
    <property type="entry name" value="DNase I-like"/>
    <property type="match status" value="1"/>
</dbReference>
<dbReference type="InterPro" id="IPR036691">
    <property type="entry name" value="Endo/exonu/phosph_ase_sf"/>
</dbReference>
<feature type="domain" description="Endonuclease/exonuclease/phosphatase" evidence="1">
    <location>
        <begin position="41"/>
        <end position="300"/>
    </location>
</feature>
<dbReference type="PANTHER" id="PTHR42834">
    <property type="entry name" value="ENDONUCLEASE/EXONUCLEASE/PHOSPHATASE FAMILY PROTEIN (AFU_ORTHOLOGUE AFUA_3G09210)"/>
    <property type="match status" value="1"/>
</dbReference>
<protein>
    <submittedName>
        <fullName evidence="2">Nuclease</fullName>
    </submittedName>
</protein>